<accession>A0ACB9WR12</accession>
<reference evidence="1" key="1">
    <citation type="submission" date="2022-05" db="EMBL/GenBank/DDBJ databases">
        <title>Chromosome-level genome of Chaenocephalus aceratus.</title>
        <authorList>
            <person name="Park H."/>
        </authorList>
    </citation>
    <scope>NUCLEOTIDE SEQUENCE</scope>
    <source>
        <strain evidence="1">KU_202001</strain>
    </source>
</reference>
<evidence type="ECO:0000313" key="1">
    <source>
        <dbReference type="EMBL" id="KAI4816267.1"/>
    </source>
</evidence>
<proteinExistence type="predicted"/>
<dbReference type="EMBL" id="CM043796">
    <property type="protein sequence ID" value="KAI4816267.1"/>
    <property type="molecule type" value="Genomic_DNA"/>
</dbReference>
<dbReference type="Proteomes" id="UP001057452">
    <property type="component" value="Chromosome 12"/>
</dbReference>
<comment type="caution">
    <text evidence="1">The sequence shown here is derived from an EMBL/GenBank/DDBJ whole genome shotgun (WGS) entry which is preliminary data.</text>
</comment>
<name>A0ACB9WR12_CHAAC</name>
<organism evidence="1 2">
    <name type="scientific">Chaenocephalus aceratus</name>
    <name type="common">Blackfin icefish</name>
    <name type="synonym">Chaenichthys aceratus</name>
    <dbReference type="NCBI Taxonomy" id="36190"/>
    <lineage>
        <taxon>Eukaryota</taxon>
        <taxon>Metazoa</taxon>
        <taxon>Chordata</taxon>
        <taxon>Craniata</taxon>
        <taxon>Vertebrata</taxon>
        <taxon>Euteleostomi</taxon>
        <taxon>Actinopterygii</taxon>
        <taxon>Neopterygii</taxon>
        <taxon>Teleostei</taxon>
        <taxon>Neoteleostei</taxon>
        <taxon>Acanthomorphata</taxon>
        <taxon>Eupercaria</taxon>
        <taxon>Perciformes</taxon>
        <taxon>Notothenioidei</taxon>
        <taxon>Channichthyidae</taxon>
        <taxon>Chaenocephalus</taxon>
    </lineage>
</organism>
<sequence length="830" mass="92977">MQLESENGSTKQLSEYYNYEELHSRPYITPDSAIPENLLHLWSRDTSAPAVGGGIGTIKAHPSKECFAVAEKGIQPSIIMYEYPSLRPFCILRGGTERAYCFVDFNQDGSLLAGVGGDPDYMLTLWDWRREEVMLRCKAISQEVYRVSFSPYNPGLLTSSGSGHIKFWKMADTFTGLKLQGRMGNFGKTAATDIKGYVDLPDGKVVSGSDWGNLLLWEGNAIKPFALEDGQLMTIGYDGAVRGWDFESIDTADSTGDSGLFELEPMNELLVGHNVCLSSVVKSSQPSDSFICFAQDTSGAIWKLDLSFTYTTPDPECLFSFHAGAIQGLDVSRISHLMATTTLDRTVKVFDFLAKRELTSSRFNQGGTALSWAPTMVNQSGSLLVTGFEDGVVRLLELYDPQRLNVVTGRIPKGDAKLRLKQAFKPHRAPVTAVAYERNGEILATGSSDSTVFFFTVGEKYKPIGFVRVPGPVQALEWTPHSHGENRLLILCQSGHVVEVHPPDPEVQRPGITFHLPELSSRAFRFRSIKSRIKREQEIARRQAAKDKKQKEREERLKESKQPDLEPEEDEEEVEEELPSIFIPKPPSPLYCGFYSSPGHFWLSMGGYDSGFLYHCQFSEEQDQDPLQRQDEPFDFLPVLNADDDPIRSFTFSSDRQLLLCGMHSGSIRVYPLQPGDHSLSSMQAYWALSVHDNQYGHLRHIRCSYDDLLVLTAGDDGNFFSFSLLPPEELKKGMQRKKAKVPSPRVGLENEALAQDIEDPAACSIESEKQKLDKDRQLREAELKIAAKRNKLAELKKKFQQLLITNQSLPEHVRLKPEVRTPGSLSSVF</sequence>
<gene>
    <name evidence="1" type="ORF">KUCAC02_008599</name>
</gene>
<protein>
    <submittedName>
        <fullName evidence="1">Uncharacterized protein</fullName>
    </submittedName>
</protein>
<keyword evidence="2" id="KW-1185">Reference proteome</keyword>
<evidence type="ECO:0000313" key="2">
    <source>
        <dbReference type="Proteomes" id="UP001057452"/>
    </source>
</evidence>